<dbReference type="InterPro" id="IPR035925">
    <property type="entry name" value="BSD_dom_sf"/>
</dbReference>
<keyword evidence="3" id="KW-1185">Reference proteome</keyword>
<evidence type="ECO:0000313" key="2">
    <source>
        <dbReference type="EMBL" id="KAJ9163059.1"/>
    </source>
</evidence>
<accession>A0ABQ9LAQ3</accession>
<feature type="compositionally biased region" description="Low complexity" evidence="1">
    <location>
        <begin position="81"/>
        <end position="90"/>
    </location>
</feature>
<comment type="caution">
    <text evidence="2">The sequence shown here is derived from an EMBL/GenBank/DDBJ whole genome shotgun (WGS) entry which is preliminary data.</text>
</comment>
<dbReference type="SUPFAM" id="SSF140383">
    <property type="entry name" value="BSD domain-like"/>
    <property type="match status" value="1"/>
</dbReference>
<reference evidence="2" key="1">
    <citation type="journal article" date="2023" name="Plant Biotechnol. J.">
        <title>Chromosome-level wild Hevea brasiliensis genome provides new tools for genomic-assisted breeding and valuable loci to elevate rubber yield.</title>
        <authorList>
            <person name="Cheng H."/>
            <person name="Song X."/>
            <person name="Hu Y."/>
            <person name="Wu T."/>
            <person name="Yang Q."/>
            <person name="An Z."/>
            <person name="Feng S."/>
            <person name="Deng Z."/>
            <person name="Wu W."/>
            <person name="Zeng X."/>
            <person name="Tu M."/>
            <person name="Wang X."/>
            <person name="Huang H."/>
        </authorList>
    </citation>
    <scope>NUCLEOTIDE SEQUENCE</scope>
    <source>
        <strain evidence="2">MT/VB/25A 57/8</strain>
    </source>
</reference>
<dbReference type="PANTHER" id="PTHR31923:SF9">
    <property type="entry name" value="BSD DOMAIN-CONTAINING PROTEIN"/>
    <property type="match status" value="1"/>
</dbReference>
<feature type="compositionally biased region" description="Basic and acidic residues" evidence="1">
    <location>
        <begin position="27"/>
        <end position="40"/>
    </location>
</feature>
<feature type="region of interest" description="Disordered" evidence="1">
    <location>
        <begin position="1"/>
        <end position="40"/>
    </location>
</feature>
<evidence type="ECO:0008006" key="4">
    <source>
        <dbReference type="Google" id="ProtNLM"/>
    </source>
</evidence>
<feature type="compositionally biased region" description="Basic and acidic residues" evidence="1">
    <location>
        <begin position="392"/>
        <end position="411"/>
    </location>
</feature>
<feature type="region of interest" description="Disordered" evidence="1">
    <location>
        <begin position="57"/>
        <end position="91"/>
    </location>
</feature>
<evidence type="ECO:0000313" key="3">
    <source>
        <dbReference type="Proteomes" id="UP001174677"/>
    </source>
</evidence>
<feature type="compositionally biased region" description="Acidic residues" evidence="1">
    <location>
        <begin position="334"/>
        <end position="348"/>
    </location>
</feature>
<feature type="compositionally biased region" description="Polar residues" evidence="1">
    <location>
        <begin position="262"/>
        <end position="273"/>
    </location>
</feature>
<feature type="region of interest" description="Disordered" evidence="1">
    <location>
        <begin position="315"/>
        <end position="411"/>
    </location>
</feature>
<dbReference type="Proteomes" id="UP001174677">
    <property type="component" value="Chromosome 13"/>
</dbReference>
<gene>
    <name evidence="2" type="ORF">P3X46_022774</name>
</gene>
<sequence>MSWFFNSLQYDDPDSSPFPSSPAPQRHAHDSPTIRGGGVKEDFSVIGESFARQLRGVANFLAPPPSPPSSSPSLDKPPPSSSSSSSSSQSQALLGIRNDLAEIGGTLRSGLSLLSSNKAVSEISKFTSSFLQFQSGNNDEEDEDDYVPGITDEVIGFVQEISLRPECWTDFPLSLENDFKMSDAQREHASTAEHMVPSLTALRANLHSCMEDERFWMIYFILLLPRLNEHDSEILSTPQIVETRSVLLQNLQNKRNVEVESSESSATIDTSQEGIKVSEMQEENIPSREKEVSSIVNATGRLEIDDDENAEHWLKEREIDTGTTLDRQKKPEHEEDVSFSDLEDDDSDLSGRISGSRQGRRIIRAPSPSDWVQLNENSETGSGAQKAWQSLSREKDSDGESNDWLKVDDFD</sequence>
<feature type="compositionally biased region" description="Polar residues" evidence="1">
    <location>
        <begin position="370"/>
        <end position="391"/>
    </location>
</feature>
<feature type="compositionally biased region" description="Pro residues" evidence="1">
    <location>
        <begin position="62"/>
        <end position="80"/>
    </location>
</feature>
<feature type="compositionally biased region" description="Basic and acidic residues" evidence="1">
    <location>
        <begin position="315"/>
        <end position="333"/>
    </location>
</feature>
<dbReference type="PANTHER" id="PTHR31923">
    <property type="entry name" value="BSD DOMAIN-CONTAINING PROTEIN"/>
    <property type="match status" value="1"/>
</dbReference>
<protein>
    <recommendedName>
        <fullName evidence="4">BSD domain-containing protein</fullName>
    </recommendedName>
</protein>
<feature type="region of interest" description="Disordered" evidence="1">
    <location>
        <begin position="259"/>
        <end position="296"/>
    </location>
</feature>
<evidence type="ECO:0000256" key="1">
    <source>
        <dbReference type="SAM" id="MobiDB-lite"/>
    </source>
</evidence>
<dbReference type="EMBL" id="JARPOI010000013">
    <property type="protein sequence ID" value="KAJ9163059.1"/>
    <property type="molecule type" value="Genomic_DNA"/>
</dbReference>
<organism evidence="2 3">
    <name type="scientific">Hevea brasiliensis</name>
    <name type="common">Para rubber tree</name>
    <name type="synonym">Siphonia brasiliensis</name>
    <dbReference type="NCBI Taxonomy" id="3981"/>
    <lineage>
        <taxon>Eukaryota</taxon>
        <taxon>Viridiplantae</taxon>
        <taxon>Streptophyta</taxon>
        <taxon>Embryophyta</taxon>
        <taxon>Tracheophyta</taxon>
        <taxon>Spermatophyta</taxon>
        <taxon>Magnoliopsida</taxon>
        <taxon>eudicotyledons</taxon>
        <taxon>Gunneridae</taxon>
        <taxon>Pentapetalae</taxon>
        <taxon>rosids</taxon>
        <taxon>fabids</taxon>
        <taxon>Malpighiales</taxon>
        <taxon>Euphorbiaceae</taxon>
        <taxon>Crotonoideae</taxon>
        <taxon>Micrandreae</taxon>
        <taxon>Hevea</taxon>
    </lineage>
</organism>
<name>A0ABQ9LAQ3_HEVBR</name>
<proteinExistence type="predicted"/>